<reference evidence="2 3" key="1">
    <citation type="submission" date="2022-11" db="EMBL/GenBank/DDBJ databases">
        <title>Whole genome sequence of Eschrichtius robustus ER-17-0199.</title>
        <authorList>
            <person name="Bruniche-Olsen A."/>
            <person name="Black A.N."/>
            <person name="Fields C.J."/>
            <person name="Walden K."/>
            <person name="Dewoody J.A."/>
        </authorList>
    </citation>
    <scope>NUCLEOTIDE SEQUENCE [LARGE SCALE GENOMIC DNA]</scope>
    <source>
        <strain evidence="2">ER-17-0199</strain>
        <tissue evidence="2">Blubber</tissue>
    </source>
</reference>
<evidence type="ECO:0000313" key="3">
    <source>
        <dbReference type="Proteomes" id="UP001159641"/>
    </source>
</evidence>
<dbReference type="Proteomes" id="UP001159641">
    <property type="component" value="Unassembled WGS sequence"/>
</dbReference>
<dbReference type="EMBL" id="JAIQCJ010000625">
    <property type="protein sequence ID" value="KAJ8795086.1"/>
    <property type="molecule type" value="Genomic_DNA"/>
</dbReference>
<protein>
    <submittedName>
        <fullName evidence="2">Uncharacterized protein</fullName>
    </submittedName>
</protein>
<organism evidence="2 3">
    <name type="scientific">Eschrichtius robustus</name>
    <name type="common">California gray whale</name>
    <name type="synonym">Eschrichtius gibbosus</name>
    <dbReference type="NCBI Taxonomy" id="9764"/>
    <lineage>
        <taxon>Eukaryota</taxon>
        <taxon>Metazoa</taxon>
        <taxon>Chordata</taxon>
        <taxon>Craniata</taxon>
        <taxon>Vertebrata</taxon>
        <taxon>Euteleostomi</taxon>
        <taxon>Mammalia</taxon>
        <taxon>Eutheria</taxon>
        <taxon>Laurasiatheria</taxon>
        <taxon>Artiodactyla</taxon>
        <taxon>Whippomorpha</taxon>
        <taxon>Cetacea</taxon>
        <taxon>Mysticeti</taxon>
        <taxon>Eschrichtiidae</taxon>
        <taxon>Eschrichtius</taxon>
    </lineage>
</organism>
<name>A0AB34HQH6_ESCRO</name>
<gene>
    <name evidence="2" type="ORF">J1605_018673</name>
</gene>
<comment type="caution">
    <text evidence="2">The sequence shown here is derived from an EMBL/GenBank/DDBJ whole genome shotgun (WGS) entry which is preliminary data.</text>
</comment>
<feature type="region of interest" description="Disordered" evidence="1">
    <location>
        <begin position="115"/>
        <end position="134"/>
    </location>
</feature>
<sequence>MACWPQEERGLGGVAVGRAGSRRHHLQPSFVLAAERSLHRCDPPGLVLGVQMSFQMPGAPPHKKRWWYGEAHREGQDTAFKTQLAHWHPLLEGETALLSSWCEELGRLLLLRHQKSRQSDPPGKLPMQPPLNSMSSMKPTLSHSLLYVPMEC</sequence>
<dbReference type="AlphaFoldDB" id="A0AB34HQH6"/>
<evidence type="ECO:0000256" key="1">
    <source>
        <dbReference type="SAM" id="MobiDB-lite"/>
    </source>
</evidence>
<accession>A0AB34HQH6</accession>
<proteinExistence type="predicted"/>
<evidence type="ECO:0000313" key="2">
    <source>
        <dbReference type="EMBL" id="KAJ8795086.1"/>
    </source>
</evidence>
<keyword evidence="3" id="KW-1185">Reference proteome</keyword>